<dbReference type="PROSITE" id="PS50893">
    <property type="entry name" value="ABC_TRANSPORTER_2"/>
    <property type="match status" value="1"/>
</dbReference>
<dbReference type="InterPro" id="IPR050763">
    <property type="entry name" value="ABC_transporter_ATP-binding"/>
</dbReference>
<dbReference type="GO" id="GO:0016887">
    <property type="term" value="F:ATP hydrolysis activity"/>
    <property type="evidence" value="ECO:0007669"/>
    <property type="project" value="InterPro"/>
</dbReference>
<evidence type="ECO:0000256" key="1">
    <source>
        <dbReference type="ARBA" id="ARBA00022448"/>
    </source>
</evidence>
<dbReference type="GO" id="GO:0005524">
    <property type="term" value="F:ATP binding"/>
    <property type="evidence" value="ECO:0007669"/>
    <property type="project" value="UniProtKB-KW"/>
</dbReference>
<dbReference type="Gene3D" id="3.40.50.300">
    <property type="entry name" value="P-loop containing nucleotide triphosphate hydrolases"/>
    <property type="match status" value="1"/>
</dbReference>
<evidence type="ECO:0000259" key="4">
    <source>
        <dbReference type="PROSITE" id="PS50893"/>
    </source>
</evidence>
<dbReference type="EMBL" id="GG745589">
    <property type="protein sequence ID" value="EFD92477.1"/>
    <property type="molecule type" value="Genomic_DNA"/>
</dbReference>
<name>D6GWD5_PARA5</name>
<dbReference type="InterPro" id="IPR003593">
    <property type="entry name" value="AAA+_ATPase"/>
</dbReference>
<dbReference type="SUPFAM" id="SSF52540">
    <property type="entry name" value="P-loop containing nucleoside triphosphate hydrolases"/>
    <property type="match status" value="1"/>
</dbReference>
<feature type="domain" description="ABC transporter" evidence="4">
    <location>
        <begin position="6"/>
        <end position="236"/>
    </location>
</feature>
<dbReference type="Proteomes" id="UP000009376">
    <property type="component" value="Unassembled WGS sequence"/>
</dbReference>
<sequence length="260" mass="29227">MVEYAIIADKLTKKFGDFVADNAISLKVKKGEIFGILGPNGAGKTTLISMLTTLLKPTSGSAKLMGKDVIKDQLAVRKMIGVITEKVTMYPPLTAEENLMFFGRLYGIEKAELKKRITAGLEEFQLTKFRNRQVGTFSLGMKRRLDIVRVLLNDPQVFFLDEPTVGLDPITVAFIKKRIKEINKRGKTIILTTHIMQDADELSDRVALIDHGNLMACDVQSKLKRKLGKHATLEDVFIHYAGEQLRDETQKMEMAPRRGM</sequence>
<proteinExistence type="predicted"/>
<dbReference type="Pfam" id="PF00005">
    <property type="entry name" value="ABC_tran"/>
    <property type="match status" value="1"/>
</dbReference>
<evidence type="ECO:0000256" key="3">
    <source>
        <dbReference type="ARBA" id="ARBA00022840"/>
    </source>
</evidence>
<evidence type="ECO:0000313" key="5">
    <source>
        <dbReference type="EMBL" id="EFD92477.1"/>
    </source>
</evidence>
<dbReference type="PANTHER" id="PTHR42711">
    <property type="entry name" value="ABC TRANSPORTER ATP-BINDING PROTEIN"/>
    <property type="match status" value="1"/>
</dbReference>
<keyword evidence="1" id="KW-0813">Transport</keyword>
<keyword evidence="2" id="KW-0547">Nucleotide-binding</keyword>
<dbReference type="InterPro" id="IPR027417">
    <property type="entry name" value="P-loop_NTPase"/>
</dbReference>
<keyword evidence="3" id="KW-0067">ATP-binding</keyword>
<dbReference type="InterPro" id="IPR003439">
    <property type="entry name" value="ABC_transporter-like_ATP-bd"/>
</dbReference>
<gene>
    <name evidence="5" type="ORF">BJBARM5_0817</name>
</gene>
<accession>D6GWD5</accession>
<dbReference type="AlphaFoldDB" id="D6GWD5"/>
<evidence type="ECO:0000313" key="6">
    <source>
        <dbReference type="Proteomes" id="UP000009376"/>
    </source>
</evidence>
<dbReference type="InterPro" id="IPR017871">
    <property type="entry name" value="ABC_transporter-like_CS"/>
</dbReference>
<dbReference type="PANTHER" id="PTHR42711:SF18">
    <property type="entry name" value="ABC TRANSPORTER, ATP-BINDING PROTEIN"/>
    <property type="match status" value="1"/>
</dbReference>
<protein>
    <submittedName>
        <fullName evidence="5">ABC transporter related protein</fullName>
    </submittedName>
</protein>
<evidence type="ECO:0000256" key="2">
    <source>
        <dbReference type="ARBA" id="ARBA00022741"/>
    </source>
</evidence>
<reference evidence="5 6" key="1">
    <citation type="journal article" date="2010" name="Proc. Natl. Acad. Sci. U.S.A.">
        <title>Enigmatic, ultrasmall, uncultivated Archaea.</title>
        <authorList>
            <person name="Baker B.J."/>
            <person name="Comolli L.R."/>
            <person name="Dick G.J."/>
            <person name="Hauser L.J."/>
            <person name="Hyatt D."/>
            <person name="Dill B.D."/>
            <person name="Land M.L."/>
            <person name="Verberkmoes N.C."/>
            <person name="Hettich R.L."/>
            <person name="Banfield J.F."/>
        </authorList>
    </citation>
    <scope>NUCLEOTIDE SEQUENCE [LARGE SCALE GENOMIC DNA]</scope>
</reference>
<organism evidence="5 6">
    <name type="scientific">Candidatus Parvarchaeum acidophilus ARMAN-5</name>
    <dbReference type="NCBI Taxonomy" id="662762"/>
    <lineage>
        <taxon>Archaea</taxon>
        <taxon>Candidatus Parvarchaeota</taxon>
        <taxon>Candidatus Parvarchaeum</taxon>
    </lineage>
</organism>
<dbReference type="PROSITE" id="PS00211">
    <property type="entry name" value="ABC_TRANSPORTER_1"/>
    <property type="match status" value="1"/>
</dbReference>
<dbReference type="SMART" id="SM00382">
    <property type="entry name" value="AAA"/>
    <property type="match status" value="1"/>
</dbReference>